<keyword evidence="1" id="KW-0732">Signal</keyword>
<dbReference type="Proteomes" id="UP000199134">
    <property type="component" value="Unassembled WGS sequence"/>
</dbReference>
<dbReference type="AlphaFoldDB" id="A0A1H0GMK9"/>
<reference evidence="3" key="1">
    <citation type="submission" date="2016-10" db="EMBL/GenBank/DDBJ databases">
        <authorList>
            <person name="de Groot N.N."/>
        </authorList>
    </citation>
    <scope>NUCLEOTIDE SEQUENCE [LARGE SCALE GENOMIC DNA]</scope>
    <source>
        <strain evidence="3">BP1-145</strain>
    </source>
</reference>
<comment type="caution">
    <text evidence="2">The sequence shown here is derived from an EMBL/GenBank/DDBJ whole genome shotgun (WGS) entry which is preliminary data.</text>
</comment>
<evidence type="ECO:0000313" key="3">
    <source>
        <dbReference type="Proteomes" id="UP000199134"/>
    </source>
</evidence>
<sequence>MLKPLSLIVLLFCSLTLTAQEEPIYQTENEKHIIWQPGVKLTFDMFQNTHPNAHDLAVIEKEHRHSLPYLGFWKVLDVPKKKSGWRKGIKEQAYFCAAFSKFQSFIVVRDSFDLEVAQIQWDILELGTRYSRIILDSLQTTAEAETGGPVTGLVSIYFFTAGTKGEELYNGFMKTFLKEAAIPRNHEKLLEYRKFVDEMLDQTSKFATRSEEAWRFLSDKPIQSNLKMAKNIIGDLRQKE</sequence>
<feature type="chain" id="PRO_5011461569" evidence="1">
    <location>
        <begin position="20"/>
        <end position="240"/>
    </location>
</feature>
<feature type="signal peptide" evidence="1">
    <location>
        <begin position="1"/>
        <end position="19"/>
    </location>
</feature>
<evidence type="ECO:0000313" key="2">
    <source>
        <dbReference type="EMBL" id="SDO08135.1"/>
    </source>
</evidence>
<dbReference type="EMBL" id="FNIW01000009">
    <property type="protein sequence ID" value="SDO08135.1"/>
    <property type="molecule type" value="Genomic_DNA"/>
</dbReference>
<proteinExistence type="predicted"/>
<organism evidence="2 3">
    <name type="scientific">Prevotella communis</name>
    <dbReference type="NCBI Taxonomy" id="2913614"/>
    <lineage>
        <taxon>Bacteria</taxon>
        <taxon>Pseudomonadati</taxon>
        <taxon>Bacteroidota</taxon>
        <taxon>Bacteroidia</taxon>
        <taxon>Bacteroidales</taxon>
        <taxon>Prevotellaceae</taxon>
        <taxon>Prevotella</taxon>
    </lineage>
</organism>
<gene>
    <name evidence="2" type="ORF">SAMN04487900_10981</name>
</gene>
<name>A0A1H0GMK9_9BACT</name>
<protein>
    <submittedName>
        <fullName evidence="2">Uncharacterized protein</fullName>
    </submittedName>
</protein>
<accession>A0A1H0GMK9</accession>
<evidence type="ECO:0000256" key="1">
    <source>
        <dbReference type="SAM" id="SignalP"/>
    </source>
</evidence>